<sequence length="74" mass="8487">MSINIEPMITAMFELADNEHRNTPLGLGIIVGDAIRHLATNVPAMEKDELMQYRQMISQLYELQDMFEAMFIGQ</sequence>
<evidence type="ECO:0000313" key="1">
    <source>
        <dbReference type="EMBL" id="QHV98282.1"/>
    </source>
</evidence>
<protein>
    <submittedName>
        <fullName evidence="1">Uncharacterized protein</fullName>
    </submittedName>
</protein>
<gene>
    <name evidence="1" type="ORF">GJR95_26235</name>
</gene>
<organism evidence="1 2">
    <name type="scientific">Spirosoma endbachense</name>
    <dbReference type="NCBI Taxonomy" id="2666025"/>
    <lineage>
        <taxon>Bacteria</taxon>
        <taxon>Pseudomonadati</taxon>
        <taxon>Bacteroidota</taxon>
        <taxon>Cytophagia</taxon>
        <taxon>Cytophagales</taxon>
        <taxon>Cytophagaceae</taxon>
        <taxon>Spirosoma</taxon>
    </lineage>
</organism>
<proteinExistence type="predicted"/>
<evidence type="ECO:0000313" key="2">
    <source>
        <dbReference type="Proteomes" id="UP000464577"/>
    </source>
</evidence>
<keyword evidence="2" id="KW-1185">Reference proteome</keyword>
<dbReference type="AlphaFoldDB" id="A0A6P1W1U6"/>
<dbReference type="KEGG" id="senf:GJR95_26235"/>
<dbReference type="Proteomes" id="UP000464577">
    <property type="component" value="Chromosome"/>
</dbReference>
<accession>A0A6P1W1U6</accession>
<reference evidence="1 2" key="1">
    <citation type="submission" date="2019-11" db="EMBL/GenBank/DDBJ databases">
        <title>Spirosoma endbachense sp. nov., isolated from a natural salt meadow.</title>
        <authorList>
            <person name="Rojas J."/>
            <person name="Ambika Manirajan B."/>
            <person name="Ratering S."/>
            <person name="Suarez C."/>
            <person name="Geissler-Plaum R."/>
            <person name="Schnell S."/>
        </authorList>
    </citation>
    <scope>NUCLEOTIDE SEQUENCE [LARGE SCALE GENOMIC DNA]</scope>
    <source>
        <strain evidence="1 2">I-24</strain>
    </source>
</reference>
<dbReference type="EMBL" id="CP045997">
    <property type="protein sequence ID" value="QHV98282.1"/>
    <property type="molecule type" value="Genomic_DNA"/>
</dbReference>
<name>A0A6P1W1U6_9BACT</name>